<reference evidence="1" key="1">
    <citation type="submission" date="2021-06" db="EMBL/GenBank/DDBJ databases">
        <authorList>
            <person name="Kallberg Y."/>
            <person name="Tangrot J."/>
            <person name="Rosling A."/>
        </authorList>
    </citation>
    <scope>NUCLEOTIDE SEQUENCE</scope>
    <source>
        <strain evidence="1">IL203A</strain>
    </source>
</reference>
<organism evidence="1 2">
    <name type="scientific">Dentiscutata heterogama</name>
    <dbReference type="NCBI Taxonomy" id="1316150"/>
    <lineage>
        <taxon>Eukaryota</taxon>
        <taxon>Fungi</taxon>
        <taxon>Fungi incertae sedis</taxon>
        <taxon>Mucoromycota</taxon>
        <taxon>Glomeromycotina</taxon>
        <taxon>Glomeromycetes</taxon>
        <taxon>Diversisporales</taxon>
        <taxon>Gigasporaceae</taxon>
        <taxon>Dentiscutata</taxon>
    </lineage>
</organism>
<proteinExistence type="predicted"/>
<protein>
    <submittedName>
        <fullName evidence="1">11223_t:CDS:1</fullName>
    </submittedName>
</protein>
<sequence length="108" mass="12094">MHGSIDCEIISTNMGGDICTDHNSHSGSPPLDYNTANVRSRIYRSYTYSPASNNKPSVRLEVCTSSEYQQFYDNRGAIPHIQIVQYNSGNRFKGSENESDICNPFPII</sequence>
<dbReference type="Proteomes" id="UP000789702">
    <property type="component" value="Unassembled WGS sequence"/>
</dbReference>
<gene>
    <name evidence="1" type="ORF">DHETER_LOCUS5524</name>
</gene>
<evidence type="ECO:0000313" key="2">
    <source>
        <dbReference type="Proteomes" id="UP000789702"/>
    </source>
</evidence>
<name>A0ACA9LZI4_9GLOM</name>
<evidence type="ECO:0000313" key="1">
    <source>
        <dbReference type="EMBL" id="CAG8558175.1"/>
    </source>
</evidence>
<accession>A0ACA9LZI4</accession>
<keyword evidence="2" id="KW-1185">Reference proteome</keyword>
<comment type="caution">
    <text evidence="1">The sequence shown here is derived from an EMBL/GenBank/DDBJ whole genome shotgun (WGS) entry which is preliminary data.</text>
</comment>
<dbReference type="EMBL" id="CAJVPU010006223">
    <property type="protein sequence ID" value="CAG8558175.1"/>
    <property type="molecule type" value="Genomic_DNA"/>
</dbReference>